<dbReference type="PANTHER" id="PTHR42705">
    <property type="entry name" value="BIFUNCTIONAL NON-HOMOLOGOUS END JOINING PROTEIN LIGD"/>
    <property type="match status" value="1"/>
</dbReference>
<sequence length="464" mass="51649">MSKPAVIEVAGREVTITHPDRVVFAAGGHTKLDLVNYYLAVAEGALRGVRGRPMVLKRFVKGIDEEAIWQKRAPTKRPDWIEVAELKYASGRSAEEVVVRDAAALAWVVNLGCVDLNPHPVLAEDLDRPDELRIDLDPVPGVEWRQIVEVATVAKEVLSDHGLTGWPKTSGSRGFHIFARIEPRWLYKDVRLAAETVAREVENRAPDLATSKWWKEERQGVFVDFNQNAKDRTVASAYSVRPVPDARVSTPLAWDEVADCRPDHFTLPVVLERFQAGGDPWQGMDTSHGTLDGLLDLAKRLGPAEKPPKGAGRRQSTMPLVEIARAKTKDEALAGLERWKARHPSTVEKLEPADVLVDGMRGRSSIWYRIRVNLQHVPEGSGPSRSRSRSTTTRGRGCASRAPTAAATEPGGGAAAGRRCPYDLRPWITDRRGRGRHSRDIRRPARAGLGHMDRRRMGRRRRGR</sequence>
<organism evidence="3 4">
    <name type="scientific">Phytohabitans flavus</name>
    <dbReference type="NCBI Taxonomy" id="1076124"/>
    <lineage>
        <taxon>Bacteria</taxon>
        <taxon>Bacillati</taxon>
        <taxon>Actinomycetota</taxon>
        <taxon>Actinomycetes</taxon>
        <taxon>Micromonosporales</taxon>
        <taxon>Micromonosporaceae</taxon>
    </lineage>
</organism>
<dbReference type="PANTHER" id="PTHR42705:SF3">
    <property type="entry name" value="ATP-DEPENDENT DNA LIGASE"/>
    <property type="match status" value="1"/>
</dbReference>
<dbReference type="Gene3D" id="3.90.920.10">
    <property type="entry name" value="DNA primase, PRIM domain"/>
    <property type="match status" value="1"/>
</dbReference>
<dbReference type="EMBL" id="AP022870">
    <property type="protein sequence ID" value="BCB77410.1"/>
    <property type="molecule type" value="Genomic_DNA"/>
</dbReference>
<feature type="region of interest" description="Disordered" evidence="1">
    <location>
        <begin position="377"/>
        <end position="464"/>
    </location>
</feature>
<dbReference type="Pfam" id="PF21686">
    <property type="entry name" value="LigD_Prim-Pol"/>
    <property type="match status" value="1"/>
</dbReference>
<protein>
    <submittedName>
        <fullName evidence="3">DNA polymerase domain-containing protein</fullName>
    </submittedName>
</protein>
<reference evidence="3 4" key="1">
    <citation type="submission" date="2020-03" db="EMBL/GenBank/DDBJ databases">
        <title>Whole genome shotgun sequence of Phytohabitans flavus NBRC 107702.</title>
        <authorList>
            <person name="Komaki H."/>
            <person name="Tamura T."/>
        </authorList>
    </citation>
    <scope>NUCLEOTIDE SEQUENCE [LARGE SCALE GENOMIC DNA]</scope>
    <source>
        <strain evidence="3 4">NBRC 107702</strain>
    </source>
</reference>
<dbReference type="RefSeq" id="WP_197938615.1">
    <property type="nucleotide sequence ID" value="NZ_AP022870.1"/>
</dbReference>
<evidence type="ECO:0000259" key="2">
    <source>
        <dbReference type="Pfam" id="PF21686"/>
    </source>
</evidence>
<reference evidence="3 4" key="2">
    <citation type="submission" date="2020-03" db="EMBL/GenBank/DDBJ databases">
        <authorList>
            <person name="Ichikawa N."/>
            <person name="Kimura A."/>
            <person name="Kitahashi Y."/>
            <person name="Uohara A."/>
        </authorList>
    </citation>
    <scope>NUCLEOTIDE SEQUENCE [LARGE SCALE GENOMIC DNA]</scope>
    <source>
        <strain evidence="3 4">NBRC 107702</strain>
    </source>
</reference>
<keyword evidence="4" id="KW-1185">Reference proteome</keyword>
<feature type="compositionally biased region" description="Basic residues" evidence="1">
    <location>
        <begin position="453"/>
        <end position="464"/>
    </location>
</feature>
<gene>
    <name evidence="3" type="ORF">Pflav_038200</name>
</gene>
<evidence type="ECO:0000313" key="3">
    <source>
        <dbReference type="EMBL" id="BCB77410.1"/>
    </source>
</evidence>
<dbReference type="KEGG" id="pfla:Pflav_038200"/>
<name>A0A6F8XUB5_9ACTN</name>
<evidence type="ECO:0000256" key="1">
    <source>
        <dbReference type="SAM" id="MobiDB-lite"/>
    </source>
</evidence>
<dbReference type="InterPro" id="IPR014145">
    <property type="entry name" value="LigD_pol_dom"/>
</dbReference>
<dbReference type="AlphaFoldDB" id="A0A6F8XUB5"/>
<proteinExistence type="predicted"/>
<dbReference type="Proteomes" id="UP000502508">
    <property type="component" value="Chromosome"/>
</dbReference>
<feature type="domain" description="DNA ligase D polymerase" evidence="2">
    <location>
        <begin position="30"/>
        <end position="281"/>
    </location>
</feature>
<feature type="compositionally biased region" description="Low complexity" evidence="1">
    <location>
        <begin position="380"/>
        <end position="409"/>
    </location>
</feature>
<evidence type="ECO:0000313" key="4">
    <source>
        <dbReference type="Proteomes" id="UP000502508"/>
    </source>
</evidence>
<dbReference type="InterPro" id="IPR052171">
    <property type="entry name" value="NHEJ_LigD"/>
</dbReference>
<accession>A0A6F8XUB5</accession>
<dbReference type="CDD" id="cd04865">
    <property type="entry name" value="LigD_Pol_like_2"/>
    <property type="match status" value="1"/>
</dbReference>